<reference evidence="1" key="1">
    <citation type="submission" date="2020-05" db="EMBL/GenBank/DDBJ databases">
        <title>Large-scale comparative analyses of tick genomes elucidate their genetic diversity and vector capacities.</title>
        <authorList>
            <person name="Jia N."/>
            <person name="Wang J."/>
            <person name="Shi W."/>
            <person name="Du L."/>
            <person name="Sun Y."/>
            <person name="Zhan W."/>
            <person name="Jiang J."/>
            <person name="Wang Q."/>
            <person name="Zhang B."/>
            <person name="Ji P."/>
            <person name="Sakyi L.B."/>
            <person name="Cui X."/>
            <person name="Yuan T."/>
            <person name="Jiang B."/>
            <person name="Yang W."/>
            <person name="Lam T.T.-Y."/>
            <person name="Chang Q."/>
            <person name="Ding S."/>
            <person name="Wang X."/>
            <person name="Zhu J."/>
            <person name="Ruan X."/>
            <person name="Zhao L."/>
            <person name="Wei J."/>
            <person name="Que T."/>
            <person name="Du C."/>
            <person name="Cheng J."/>
            <person name="Dai P."/>
            <person name="Han X."/>
            <person name="Huang E."/>
            <person name="Gao Y."/>
            <person name="Liu J."/>
            <person name="Shao H."/>
            <person name="Ye R."/>
            <person name="Li L."/>
            <person name="Wei W."/>
            <person name="Wang X."/>
            <person name="Wang C."/>
            <person name="Yang T."/>
            <person name="Huo Q."/>
            <person name="Li W."/>
            <person name="Guo W."/>
            <person name="Chen H."/>
            <person name="Zhou L."/>
            <person name="Ni X."/>
            <person name="Tian J."/>
            <person name="Zhou Y."/>
            <person name="Sheng Y."/>
            <person name="Liu T."/>
            <person name="Pan Y."/>
            <person name="Xia L."/>
            <person name="Li J."/>
            <person name="Zhao F."/>
            <person name="Cao W."/>
        </authorList>
    </citation>
    <scope>NUCLEOTIDE SEQUENCE</scope>
    <source>
        <strain evidence="1">Hyas-2018</strain>
    </source>
</reference>
<name>A0ACB7TLC1_HYAAI</name>
<dbReference type="EMBL" id="CM023481">
    <property type="protein sequence ID" value="KAH6947768.1"/>
    <property type="molecule type" value="Genomic_DNA"/>
</dbReference>
<evidence type="ECO:0000313" key="2">
    <source>
        <dbReference type="Proteomes" id="UP000821845"/>
    </source>
</evidence>
<dbReference type="Proteomes" id="UP000821845">
    <property type="component" value="Chromosome 1"/>
</dbReference>
<evidence type="ECO:0000313" key="1">
    <source>
        <dbReference type="EMBL" id="KAH6947768.1"/>
    </source>
</evidence>
<gene>
    <name evidence="1" type="ORF">HPB50_021144</name>
</gene>
<proteinExistence type="predicted"/>
<comment type="caution">
    <text evidence="1">The sequence shown here is derived from an EMBL/GenBank/DDBJ whole genome shotgun (WGS) entry which is preliminary data.</text>
</comment>
<keyword evidence="2" id="KW-1185">Reference proteome</keyword>
<sequence>MMAAGLSVFCRARAPTQAAIYAVSSLARAQEEQRSSSRSGGKTRRNDESVGHSPEMTPRALPIVEGATCADAITATLGRAMGGMHGVRRWRQRAISAV</sequence>
<protein>
    <submittedName>
        <fullName evidence="1">Uncharacterized protein</fullName>
    </submittedName>
</protein>
<organism evidence="1 2">
    <name type="scientific">Hyalomma asiaticum</name>
    <name type="common">Tick</name>
    <dbReference type="NCBI Taxonomy" id="266040"/>
    <lineage>
        <taxon>Eukaryota</taxon>
        <taxon>Metazoa</taxon>
        <taxon>Ecdysozoa</taxon>
        <taxon>Arthropoda</taxon>
        <taxon>Chelicerata</taxon>
        <taxon>Arachnida</taxon>
        <taxon>Acari</taxon>
        <taxon>Parasitiformes</taxon>
        <taxon>Ixodida</taxon>
        <taxon>Ixodoidea</taxon>
        <taxon>Ixodidae</taxon>
        <taxon>Hyalomminae</taxon>
        <taxon>Hyalomma</taxon>
    </lineage>
</organism>
<accession>A0ACB7TLC1</accession>